<evidence type="ECO:0000256" key="2">
    <source>
        <dbReference type="ARBA" id="ARBA00022676"/>
    </source>
</evidence>
<accession>A0ABR7BXB1</accession>
<comment type="caution">
    <text evidence="6">The sequence shown here is derived from an EMBL/GenBank/DDBJ whole genome shotgun (WGS) entry which is preliminary data.</text>
</comment>
<comment type="similarity">
    <text evidence="1">Belongs to the glycosyltransferase group 1 family. Glycosyltransferase 4 subfamily.</text>
</comment>
<name>A0ABR7BXB1_9ACTN</name>
<evidence type="ECO:0000256" key="1">
    <source>
        <dbReference type="ARBA" id="ARBA00009481"/>
    </source>
</evidence>
<dbReference type="Proteomes" id="UP000622448">
    <property type="component" value="Unassembled WGS sequence"/>
</dbReference>
<organism evidence="6 7">
    <name type="scientific">Eggerthella hominis</name>
    <dbReference type="NCBI Taxonomy" id="2763043"/>
    <lineage>
        <taxon>Bacteria</taxon>
        <taxon>Bacillati</taxon>
        <taxon>Actinomycetota</taxon>
        <taxon>Coriobacteriia</taxon>
        <taxon>Eggerthellales</taxon>
        <taxon>Eggerthellaceae</taxon>
        <taxon>Eggerthella</taxon>
    </lineage>
</organism>
<proteinExistence type="inferred from homology"/>
<feature type="domain" description="Glycosyl transferase family 1" evidence="4">
    <location>
        <begin position="181"/>
        <end position="333"/>
    </location>
</feature>
<evidence type="ECO:0000313" key="6">
    <source>
        <dbReference type="EMBL" id="MBC5585735.1"/>
    </source>
</evidence>
<evidence type="ECO:0000313" key="7">
    <source>
        <dbReference type="Proteomes" id="UP000622448"/>
    </source>
</evidence>
<dbReference type="RefSeq" id="WP_186939718.1">
    <property type="nucleotide sequence ID" value="NZ_JACOOA010000010.1"/>
</dbReference>
<evidence type="ECO:0000259" key="4">
    <source>
        <dbReference type="Pfam" id="PF00534"/>
    </source>
</evidence>
<dbReference type="CDD" id="cd03801">
    <property type="entry name" value="GT4_PimA-like"/>
    <property type="match status" value="1"/>
</dbReference>
<dbReference type="InterPro" id="IPR001296">
    <property type="entry name" value="Glyco_trans_1"/>
</dbReference>
<reference evidence="6 7" key="1">
    <citation type="submission" date="2020-08" db="EMBL/GenBank/DDBJ databases">
        <title>Genome public.</title>
        <authorList>
            <person name="Liu C."/>
            <person name="Sun Q."/>
        </authorList>
    </citation>
    <scope>NUCLEOTIDE SEQUENCE [LARGE SCALE GENOMIC DNA]</scope>
    <source>
        <strain evidence="6 7">NSJ-70</strain>
    </source>
</reference>
<feature type="domain" description="Glycosyltransferase subfamily 4-like N-terminal" evidence="5">
    <location>
        <begin position="22"/>
        <end position="168"/>
    </location>
</feature>
<dbReference type="PANTHER" id="PTHR12526:SF640">
    <property type="entry name" value="COLANIC ACID BIOSYNTHESIS GLYCOSYLTRANSFERASE WCAL-RELATED"/>
    <property type="match status" value="1"/>
</dbReference>
<gene>
    <name evidence="6" type="ORF">H8S61_16240</name>
</gene>
<keyword evidence="7" id="KW-1185">Reference proteome</keyword>
<dbReference type="Pfam" id="PF13439">
    <property type="entry name" value="Glyco_transf_4"/>
    <property type="match status" value="1"/>
</dbReference>
<dbReference type="Pfam" id="PF00534">
    <property type="entry name" value="Glycos_transf_1"/>
    <property type="match status" value="1"/>
</dbReference>
<evidence type="ECO:0000259" key="5">
    <source>
        <dbReference type="Pfam" id="PF13439"/>
    </source>
</evidence>
<protein>
    <submittedName>
        <fullName evidence="6">Glycosyltransferase family 4 protein</fullName>
    </submittedName>
</protein>
<sequence length="361" mass="40160">MTIDVDKRLRVLMVGPGLSSRGGMATVERQLVSALPSTGIEVDFLSTYEEGAIVQRMLAGLRGYIRFSRILDKYDIVHIHTASRNSLRRKSRFANLAMNRGKKVIFHLHGGEFAVWFDNELAEKDRSEVRSLFDAADAVVVLSEEWAEWMTSRRFSPKRLVVMHNAVSVPMESCSPCSHRDILFLGRLDENKGPDVLLRASVQVLKSHPETKLVFGGDGSLEKYKALANKLGISDHCEFLGWVAAEEKELLFERAAVYCLPSKNEGMPMSLLEAMARGIPAIATPVGGVPQVIEDGASGFLMPIDSEGRLSELLSMLLADGLLRQAIGCKGREKIIGSFDLKNNVVRLAELYWMLVRQRVE</sequence>
<dbReference type="Gene3D" id="3.40.50.2000">
    <property type="entry name" value="Glycogen Phosphorylase B"/>
    <property type="match status" value="2"/>
</dbReference>
<dbReference type="PANTHER" id="PTHR12526">
    <property type="entry name" value="GLYCOSYLTRANSFERASE"/>
    <property type="match status" value="1"/>
</dbReference>
<keyword evidence="2" id="KW-0328">Glycosyltransferase</keyword>
<dbReference type="SUPFAM" id="SSF53756">
    <property type="entry name" value="UDP-Glycosyltransferase/glycogen phosphorylase"/>
    <property type="match status" value="1"/>
</dbReference>
<evidence type="ECO:0000256" key="3">
    <source>
        <dbReference type="ARBA" id="ARBA00022679"/>
    </source>
</evidence>
<dbReference type="EMBL" id="JACOOA010000010">
    <property type="protein sequence ID" value="MBC5585735.1"/>
    <property type="molecule type" value="Genomic_DNA"/>
</dbReference>
<keyword evidence="3" id="KW-0808">Transferase</keyword>
<dbReference type="InterPro" id="IPR028098">
    <property type="entry name" value="Glyco_trans_4-like_N"/>
</dbReference>